<keyword evidence="2" id="KW-1185">Reference proteome</keyword>
<dbReference type="InterPro" id="IPR029168">
    <property type="entry name" value="REC114L"/>
</dbReference>
<evidence type="ECO:0000313" key="2">
    <source>
        <dbReference type="Proteomes" id="UP000265120"/>
    </source>
</evidence>
<sequence>QGESRMMRMQFDGRKRAEAVKECSSAAEKLKEYVTVTTQNGPTPPNNQPPAEVSAPVPQHFLGEAALNLPQVYHHSPLAENELKPILRVCLLDPNFHALVEKVESELKKLLQE</sequence>
<dbReference type="Proteomes" id="UP000265120">
    <property type="component" value="Chromosome 5"/>
</dbReference>
<dbReference type="GeneTree" id="ENSGT01110000267433"/>
<reference evidence="1 2" key="1">
    <citation type="journal article" date="2014" name="Nat. Genet.">
        <title>Whole-genome sequence of a flatfish provides insights into ZW sex chromosome evolution and adaptation to a benthic lifestyle.</title>
        <authorList>
            <person name="Chen S."/>
            <person name="Zhang G."/>
            <person name="Shao C."/>
            <person name="Huang Q."/>
            <person name="Liu G."/>
            <person name="Zhang P."/>
            <person name="Song W."/>
            <person name="An N."/>
            <person name="Chalopin D."/>
            <person name="Volff J.N."/>
            <person name="Hong Y."/>
            <person name="Li Q."/>
            <person name="Sha Z."/>
            <person name="Zhou H."/>
            <person name="Xie M."/>
            <person name="Yu Q."/>
            <person name="Liu Y."/>
            <person name="Xiang H."/>
            <person name="Wang N."/>
            <person name="Wu K."/>
            <person name="Yang C."/>
            <person name="Zhou Q."/>
            <person name="Liao X."/>
            <person name="Yang L."/>
            <person name="Hu Q."/>
            <person name="Zhang J."/>
            <person name="Meng L."/>
            <person name="Jin L."/>
            <person name="Tian Y."/>
            <person name="Lian J."/>
            <person name="Yang J."/>
            <person name="Miao G."/>
            <person name="Liu S."/>
            <person name="Liang Z."/>
            <person name="Yan F."/>
            <person name="Li Y."/>
            <person name="Sun B."/>
            <person name="Zhang H."/>
            <person name="Zhang J."/>
            <person name="Zhu Y."/>
            <person name="Du M."/>
            <person name="Zhao Y."/>
            <person name="Schartl M."/>
            <person name="Tang Q."/>
            <person name="Wang J."/>
        </authorList>
    </citation>
    <scope>NUCLEOTIDE SEQUENCE</scope>
</reference>
<name>A0A3P8VJ68_CYNSE</name>
<dbReference type="Ensembl" id="ENSCSET00000012655.1">
    <property type="protein sequence ID" value="ENSCSEP00000012505.1"/>
    <property type="gene ID" value="ENSCSEG00000008084.1"/>
</dbReference>
<evidence type="ECO:0000313" key="1">
    <source>
        <dbReference type="Ensembl" id="ENSCSEP00000012505.1"/>
    </source>
</evidence>
<protein>
    <submittedName>
        <fullName evidence="1">Si:ch1073-75f15.2</fullName>
    </submittedName>
</protein>
<dbReference type="PANTHER" id="PTHR34921:SF1">
    <property type="entry name" value="MEIOTIC RECOMBINATION PROTEIN REC114"/>
    <property type="match status" value="1"/>
</dbReference>
<dbReference type="PANTHER" id="PTHR34921">
    <property type="entry name" value="MEIOTIC RECOMBINATION PROTEIN REC114"/>
    <property type="match status" value="1"/>
</dbReference>
<dbReference type="STRING" id="244447.ENSCSEP00000012505"/>
<reference evidence="1" key="2">
    <citation type="submission" date="2025-08" db="UniProtKB">
        <authorList>
            <consortium name="Ensembl"/>
        </authorList>
    </citation>
    <scope>IDENTIFICATION</scope>
</reference>
<reference evidence="1" key="3">
    <citation type="submission" date="2025-09" db="UniProtKB">
        <authorList>
            <consortium name="Ensembl"/>
        </authorList>
    </citation>
    <scope>IDENTIFICATION</scope>
</reference>
<dbReference type="Pfam" id="PF15165">
    <property type="entry name" value="REC114-like"/>
    <property type="match status" value="2"/>
</dbReference>
<accession>A0A3P8VJ68</accession>
<dbReference type="OMA" id="PAAQTCQ"/>
<proteinExistence type="predicted"/>
<dbReference type="InParanoid" id="A0A3P8VJ68"/>
<dbReference type="AlphaFoldDB" id="A0A3P8VJ68"/>
<organism evidence="1 2">
    <name type="scientific">Cynoglossus semilaevis</name>
    <name type="common">Tongue sole</name>
    <dbReference type="NCBI Taxonomy" id="244447"/>
    <lineage>
        <taxon>Eukaryota</taxon>
        <taxon>Metazoa</taxon>
        <taxon>Chordata</taxon>
        <taxon>Craniata</taxon>
        <taxon>Vertebrata</taxon>
        <taxon>Euteleostomi</taxon>
        <taxon>Actinopterygii</taxon>
        <taxon>Neopterygii</taxon>
        <taxon>Teleostei</taxon>
        <taxon>Neoteleostei</taxon>
        <taxon>Acanthomorphata</taxon>
        <taxon>Carangaria</taxon>
        <taxon>Pleuronectiformes</taxon>
        <taxon>Pleuronectoidei</taxon>
        <taxon>Cynoglossidae</taxon>
        <taxon>Cynoglossinae</taxon>
        <taxon>Cynoglossus</taxon>
    </lineage>
</organism>